<dbReference type="PaxDb" id="4113-PGSC0003DMT400095500"/>
<proteinExistence type="predicted"/>
<evidence type="ECO:0000313" key="3">
    <source>
        <dbReference type="Proteomes" id="UP000011115"/>
    </source>
</evidence>
<dbReference type="Gramene" id="PGSC0003DMT400095500">
    <property type="protein sequence ID" value="PGSC0003DMT400095500"/>
    <property type="gene ID" value="PGSC0003DMG400045071"/>
</dbReference>
<dbReference type="EnsemblPlants" id="PGSC0003DMT400095500">
    <property type="protein sequence ID" value="PGSC0003DMT400095500"/>
    <property type="gene ID" value="PGSC0003DMG400045071"/>
</dbReference>
<evidence type="ECO:0000256" key="1">
    <source>
        <dbReference type="SAM" id="MobiDB-lite"/>
    </source>
</evidence>
<organism evidence="2 3">
    <name type="scientific">Solanum tuberosum</name>
    <name type="common">Potato</name>
    <dbReference type="NCBI Taxonomy" id="4113"/>
    <lineage>
        <taxon>Eukaryota</taxon>
        <taxon>Viridiplantae</taxon>
        <taxon>Streptophyta</taxon>
        <taxon>Embryophyta</taxon>
        <taxon>Tracheophyta</taxon>
        <taxon>Spermatophyta</taxon>
        <taxon>Magnoliopsida</taxon>
        <taxon>eudicotyledons</taxon>
        <taxon>Gunneridae</taxon>
        <taxon>Pentapetalae</taxon>
        <taxon>asterids</taxon>
        <taxon>lamiids</taxon>
        <taxon>Solanales</taxon>
        <taxon>Solanaceae</taxon>
        <taxon>Solanoideae</taxon>
        <taxon>Solaneae</taxon>
        <taxon>Solanum</taxon>
    </lineage>
</organism>
<reference evidence="3" key="1">
    <citation type="journal article" date="2011" name="Nature">
        <title>Genome sequence and analysis of the tuber crop potato.</title>
        <authorList>
            <consortium name="The Potato Genome Sequencing Consortium"/>
        </authorList>
    </citation>
    <scope>NUCLEOTIDE SEQUENCE [LARGE SCALE GENOMIC DNA]</scope>
    <source>
        <strain evidence="3">cv. DM1-3 516 R44</strain>
    </source>
</reference>
<feature type="compositionally biased region" description="Low complexity" evidence="1">
    <location>
        <begin position="154"/>
        <end position="181"/>
    </location>
</feature>
<feature type="region of interest" description="Disordered" evidence="1">
    <location>
        <begin position="118"/>
        <end position="216"/>
    </location>
</feature>
<sequence length="330" mass="36849">MNTTGHDTNRGPQLAYKLHSVDFHGKLHELWFTPRAVKPSVNFDQCKPCLHLCLRHPHEGLHGSWYLPRPVLGDDILKTRHHDVITQGKSEYPIVCHFIDLGTNECCVSQVLYLQEERTQPPQSAPTASQSEGHEDSESSTLEDSPPKSEEGDSSSGNGEDSGSKSDAASGSLSDDGLRGSAESENGSQDDGTVHITTETGEQEEAGTVGEDEEITTDDTMVMYVNIHEPDLAARQQLIDYYHSMWIVNRSKEFFNNGIVNKSVGFKNRPIMLETRVVVANIKVFPDIYRTFLFHQFDWMDNASGEYSSHLAREFYSSYAATLMNFAAET</sequence>
<dbReference type="AlphaFoldDB" id="M1DWF9"/>
<dbReference type="Proteomes" id="UP000011115">
    <property type="component" value="Unassembled WGS sequence"/>
</dbReference>
<evidence type="ECO:0000313" key="2">
    <source>
        <dbReference type="EnsemblPlants" id="PGSC0003DMT400095500"/>
    </source>
</evidence>
<dbReference type="InParanoid" id="M1DWF9"/>
<feature type="compositionally biased region" description="Acidic residues" evidence="1">
    <location>
        <begin position="201"/>
        <end position="216"/>
    </location>
</feature>
<feature type="compositionally biased region" description="Polar residues" evidence="1">
    <location>
        <begin position="120"/>
        <end position="131"/>
    </location>
</feature>
<name>M1DWF9_SOLTU</name>
<reference evidence="2" key="2">
    <citation type="submission" date="2015-06" db="UniProtKB">
        <authorList>
            <consortium name="EnsemblPlants"/>
        </authorList>
    </citation>
    <scope>IDENTIFICATION</scope>
    <source>
        <strain evidence="2">DM1-3 516 R44</strain>
    </source>
</reference>
<dbReference type="HOGENOM" id="CLU_072932_2_0_1"/>
<accession>M1DWF9</accession>
<keyword evidence="3" id="KW-1185">Reference proteome</keyword>
<protein>
    <submittedName>
        <fullName evidence="2">Uncharacterized protein</fullName>
    </submittedName>
</protein>